<dbReference type="EMBL" id="PUHY01000005">
    <property type="protein sequence ID" value="PQO37326.1"/>
    <property type="molecule type" value="Genomic_DNA"/>
</dbReference>
<evidence type="ECO:0008006" key="3">
    <source>
        <dbReference type="Google" id="ProtNLM"/>
    </source>
</evidence>
<sequence>MLADIETYGWHIVLIEDAEVLPSYAFSVGIYHTLGLPEICVFGIESSDDVAQVINQIGELMREGNKFQDGDRSDDILVDLPCRFREVDKRYYPTLFGYAQWYHEGDDFPVLQCVWPDQDGHFPGDANFDPELIHAQPDLSIDPTWPFTFPKSQLVFTTRQVLKENLPITFVCHDEEDDWQFTCGTTDETDDARLVTLEQIVELDPTVRQLADLPRSWEASRETADDAWELEKR</sequence>
<evidence type="ECO:0000313" key="2">
    <source>
        <dbReference type="Proteomes" id="UP000238322"/>
    </source>
</evidence>
<protein>
    <recommendedName>
        <fullName evidence="3">DUF4262 domain-containing protein</fullName>
    </recommendedName>
</protein>
<dbReference type="Proteomes" id="UP000238322">
    <property type="component" value="Unassembled WGS sequence"/>
</dbReference>
<comment type="caution">
    <text evidence="1">The sequence shown here is derived from an EMBL/GenBank/DDBJ whole genome shotgun (WGS) entry which is preliminary data.</text>
</comment>
<accession>A0A2S8FYQ3</accession>
<name>A0A2S8FYQ3_9BACT</name>
<proteinExistence type="predicted"/>
<reference evidence="1 2" key="1">
    <citation type="submission" date="2018-02" db="EMBL/GenBank/DDBJ databases">
        <title>Comparative genomes isolates from brazilian mangrove.</title>
        <authorList>
            <person name="Araujo J.E."/>
            <person name="Taketani R.G."/>
            <person name="Silva M.C.P."/>
            <person name="Loureco M.V."/>
            <person name="Andreote F.D."/>
        </authorList>
    </citation>
    <scope>NUCLEOTIDE SEQUENCE [LARGE SCALE GENOMIC DNA]</scope>
    <source>
        <strain evidence="1 2">Hex-1 MGV</strain>
    </source>
</reference>
<organism evidence="1 2">
    <name type="scientific">Blastopirellula marina</name>
    <dbReference type="NCBI Taxonomy" id="124"/>
    <lineage>
        <taxon>Bacteria</taxon>
        <taxon>Pseudomonadati</taxon>
        <taxon>Planctomycetota</taxon>
        <taxon>Planctomycetia</taxon>
        <taxon>Pirellulales</taxon>
        <taxon>Pirellulaceae</taxon>
        <taxon>Blastopirellula</taxon>
    </lineage>
</organism>
<dbReference type="AlphaFoldDB" id="A0A2S8FYQ3"/>
<gene>
    <name evidence="1" type="ORF">C5Y83_05105</name>
</gene>
<evidence type="ECO:0000313" key="1">
    <source>
        <dbReference type="EMBL" id="PQO37326.1"/>
    </source>
</evidence>
<dbReference type="Pfam" id="PF14081">
    <property type="entry name" value="DUF4262"/>
    <property type="match status" value="1"/>
</dbReference>
<dbReference type="InterPro" id="IPR025358">
    <property type="entry name" value="DUF4262"/>
</dbReference>